<keyword evidence="3" id="KW-1185">Reference proteome</keyword>
<evidence type="ECO:0000313" key="2">
    <source>
        <dbReference type="EMBL" id="MBR7838398.1"/>
    </source>
</evidence>
<feature type="transmembrane region" description="Helical" evidence="1">
    <location>
        <begin position="108"/>
        <end position="130"/>
    </location>
</feature>
<dbReference type="AlphaFoldDB" id="A0A941EXU5"/>
<proteinExistence type="predicted"/>
<evidence type="ECO:0000256" key="1">
    <source>
        <dbReference type="SAM" id="Phobius"/>
    </source>
</evidence>
<dbReference type="RefSeq" id="WP_212532855.1">
    <property type="nucleotide sequence ID" value="NZ_JAGSOG010000285.1"/>
</dbReference>
<sequence length="134" mass="14313">MSAMSIATREILHGRREPEVRLLAVCALALVPWIAVLALTLPAHAVARNWSLAWSGFDVLLALMLAATAWLRRRGDVRVGAVAGASAAMLVVDAWFDTSTSAKGLDSAMAWFSAVFIELPLAAICGRIALRTGR</sequence>
<dbReference type="EMBL" id="JAGSOG010000285">
    <property type="protein sequence ID" value="MBR7838398.1"/>
    <property type="molecule type" value="Genomic_DNA"/>
</dbReference>
<keyword evidence="1" id="KW-0472">Membrane</keyword>
<dbReference type="Proteomes" id="UP000675781">
    <property type="component" value="Unassembled WGS sequence"/>
</dbReference>
<organism evidence="2 3">
    <name type="scientific">Actinospica durhamensis</name>
    <dbReference type="NCBI Taxonomy" id="1508375"/>
    <lineage>
        <taxon>Bacteria</taxon>
        <taxon>Bacillati</taxon>
        <taxon>Actinomycetota</taxon>
        <taxon>Actinomycetes</taxon>
        <taxon>Catenulisporales</taxon>
        <taxon>Actinospicaceae</taxon>
        <taxon>Actinospica</taxon>
    </lineage>
</organism>
<gene>
    <name evidence="2" type="ORF">KDL01_34335</name>
</gene>
<comment type="caution">
    <text evidence="2">The sequence shown here is derived from an EMBL/GenBank/DDBJ whole genome shotgun (WGS) entry which is preliminary data.</text>
</comment>
<evidence type="ECO:0000313" key="3">
    <source>
        <dbReference type="Proteomes" id="UP000675781"/>
    </source>
</evidence>
<name>A0A941EXU5_9ACTN</name>
<protein>
    <submittedName>
        <fullName evidence="2">Uncharacterized protein</fullName>
    </submittedName>
</protein>
<accession>A0A941EXU5</accession>
<feature type="transmembrane region" description="Helical" evidence="1">
    <location>
        <begin position="20"/>
        <end position="40"/>
    </location>
</feature>
<keyword evidence="1" id="KW-1133">Transmembrane helix</keyword>
<keyword evidence="1" id="KW-0812">Transmembrane</keyword>
<reference evidence="2" key="1">
    <citation type="submission" date="2021-04" db="EMBL/GenBank/DDBJ databases">
        <title>Genome based classification of Actinospica acidithermotolerans sp. nov., an actinobacterium isolated from an Indonesian hot spring.</title>
        <authorList>
            <person name="Kusuma A.B."/>
            <person name="Putra K.E."/>
            <person name="Nafisah S."/>
            <person name="Loh J."/>
            <person name="Nouioui I."/>
            <person name="Goodfellow M."/>
        </authorList>
    </citation>
    <scope>NUCLEOTIDE SEQUENCE</scope>
    <source>
        <strain evidence="2">CSCA 57</strain>
    </source>
</reference>
<feature type="transmembrane region" description="Helical" evidence="1">
    <location>
        <begin position="52"/>
        <end position="71"/>
    </location>
</feature>
<feature type="transmembrane region" description="Helical" evidence="1">
    <location>
        <begin position="78"/>
        <end position="96"/>
    </location>
</feature>